<dbReference type="PANTHER" id="PTHR31143">
    <property type="match status" value="1"/>
</dbReference>
<dbReference type="OrthoDB" id="7054616at2"/>
<dbReference type="Proteomes" id="UP000199664">
    <property type="component" value="Unassembled WGS sequence"/>
</dbReference>
<keyword evidence="2" id="KW-0808">Transferase</keyword>
<dbReference type="EMBL" id="FOAN01000010">
    <property type="protein sequence ID" value="SEM37859.1"/>
    <property type="molecule type" value="Genomic_DNA"/>
</dbReference>
<reference evidence="3" key="1">
    <citation type="submission" date="2016-10" db="EMBL/GenBank/DDBJ databases">
        <authorList>
            <person name="Varghese N."/>
            <person name="Submissions S."/>
        </authorList>
    </citation>
    <scope>NUCLEOTIDE SEQUENCE [LARGE SCALE GENOMIC DNA]</scope>
    <source>
        <strain evidence="3">LMG 26383,CCUG 61248,R- 45681</strain>
    </source>
</reference>
<dbReference type="Gene3D" id="3.40.630.30">
    <property type="match status" value="1"/>
</dbReference>
<protein>
    <submittedName>
        <fullName evidence="2">GNAT acetyltransferase</fullName>
    </submittedName>
</protein>
<dbReference type="AlphaFoldDB" id="A0A1H7XY28"/>
<sequence length="257" mass="28577">MIRLEADKFDRVLQQYLSETAFFPLIAAVLNLSQDGAVWVDEPAKPRQVYVEHSFGFAQIFGESVSTFESDLEAYLSERRDFTVEKVRLYGPQAPAFFRTPAFSAYRSERQRFTLGRDAPRGALPLEILKSSPAVAADVDEIQARFGVVSRFWRSADDFLRFSQACVVREAGAIAAVCYAAAIGGEKAEIDVVTDPHFRRRGLAHQVVAGFAASCFASRLEPVWDCFTNNIPSVRTALSLGFSPKNAPYAFFTIPRA</sequence>
<gene>
    <name evidence="2" type="ORF">SAMN04515666_110200</name>
</gene>
<feature type="domain" description="N-acetyltransferase" evidence="1">
    <location>
        <begin position="126"/>
        <end position="257"/>
    </location>
</feature>
<evidence type="ECO:0000259" key="1">
    <source>
        <dbReference type="PROSITE" id="PS51186"/>
    </source>
</evidence>
<dbReference type="Pfam" id="PF12746">
    <property type="entry name" value="GNAT_acetyltran"/>
    <property type="match status" value="1"/>
</dbReference>
<organism evidence="2 3">
    <name type="scientific">Bosea lupini</name>
    <dbReference type="NCBI Taxonomy" id="1036779"/>
    <lineage>
        <taxon>Bacteria</taxon>
        <taxon>Pseudomonadati</taxon>
        <taxon>Pseudomonadota</taxon>
        <taxon>Alphaproteobacteria</taxon>
        <taxon>Hyphomicrobiales</taxon>
        <taxon>Boseaceae</taxon>
        <taxon>Bosea</taxon>
    </lineage>
</organism>
<accession>A0A1H7XY28</accession>
<dbReference type="InterPro" id="IPR000182">
    <property type="entry name" value="GNAT_dom"/>
</dbReference>
<evidence type="ECO:0000313" key="3">
    <source>
        <dbReference type="Proteomes" id="UP000199664"/>
    </source>
</evidence>
<dbReference type="PROSITE" id="PS51186">
    <property type="entry name" value="GNAT"/>
    <property type="match status" value="1"/>
</dbReference>
<name>A0A1H7XY28_9HYPH</name>
<dbReference type="PANTHER" id="PTHR31143:SF2">
    <property type="entry name" value="FR47-LIKE DOMAIN-CONTAINING PROTEIN-RELATED"/>
    <property type="match status" value="1"/>
</dbReference>
<dbReference type="InterPro" id="IPR027365">
    <property type="entry name" value="GNAT_acetyltra_YdfB-like"/>
</dbReference>
<keyword evidence="3" id="KW-1185">Reference proteome</keyword>
<proteinExistence type="predicted"/>
<evidence type="ECO:0000313" key="2">
    <source>
        <dbReference type="EMBL" id="SEM37859.1"/>
    </source>
</evidence>
<dbReference type="InterPro" id="IPR016181">
    <property type="entry name" value="Acyl_CoA_acyltransferase"/>
</dbReference>
<dbReference type="STRING" id="1036779.SAMN04515666_110200"/>
<dbReference type="SUPFAM" id="SSF55729">
    <property type="entry name" value="Acyl-CoA N-acyltransferases (Nat)"/>
    <property type="match status" value="1"/>
</dbReference>
<dbReference type="GO" id="GO:0016747">
    <property type="term" value="F:acyltransferase activity, transferring groups other than amino-acyl groups"/>
    <property type="evidence" value="ECO:0007669"/>
    <property type="project" value="InterPro"/>
</dbReference>